<dbReference type="PROSITE" id="PS50206">
    <property type="entry name" value="RHODANESE_3"/>
    <property type="match status" value="1"/>
</dbReference>
<sequence length="99" mass="11444">MNISVEEFKEIEDDVLVIDVRTKQEFDSLYKVPHAKNIELKDLFNNYRTYLGIDFTRPIVTVCNAGNRSGEAALFLREQGYNARTLSGGSFAYKRKFEK</sequence>
<dbReference type="CDD" id="cd00158">
    <property type="entry name" value="RHOD"/>
    <property type="match status" value="1"/>
</dbReference>
<organism evidence="2 3">
    <name type="scientific">Spiroplasma chinense</name>
    <dbReference type="NCBI Taxonomy" id="216932"/>
    <lineage>
        <taxon>Bacteria</taxon>
        <taxon>Bacillati</taxon>
        <taxon>Mycoplasmatota</taxon>
        <taxon>Mollicutes</taxon>
        <taxon>Entomoplasmatales</taxon>
        <taxon>Spiroplasmataceae</taxon>
        <taxon>Spiroplasma</taxon>
    </lineage>
</organism>
<keyword evidence="3" id="KW-1185">Reference proteome</keyword>
<feature type="domain" description="Rhodanese" evidence="1">
    <location>
        <begin position="11"/>
        <end position="98"/>
    </location>
</feature>
<evidence type="ECO:0000313" key="3">
    <source>
        <dbReference type="Proteomes" id="UP000323144"/>
    </source>
</evidence>
<dbReference type="AlphaFoldDB" id="A0A5B9Y4G0"/>
<dbReference type="InterPro" id="IPR001763">
    <property type="entry name" value="Rhodanese-like_dom"/>
</dbReference>
<dbReference type="RefSeq" id="WP_166507958.1">
    <property type="nucleotide sequence ID" value="NZ_CP043026.1"/>
</dbReference>
<evidence type="ECO:0000259" key="1">
    <source>
        <dbReference type="PROSITE" id="PS50206"/>
    </source>
</evidence>
<dbReference type="Proteomes" id="UP000323144">
    <property type="component" value="Chromosome"/>
</dbReference>
<dbReference type="PANTHER" id="PTHR43031:SF16">
    <property type="entry name" value="OXIDOREDUCTASE"/>
    <property type="match status" value="1"/>
</dbReference>
<reference evidence="2 3" key="1">
    <citation type="submission" date="2019-08" db="EMBL/GenBank/DDBJ databases">
        <title>Complete genome sequence of Spiroplasma chinense CCH (DSM 19755).</title>
        <authorList>
            <person name="Shen H.-Y."/>
            <person name="Lin Y.-C."/>
            <person name="Chou L."/>
            <person name="Kuo C.-H."/>
        </authorList>
    </citation>
    <scope>NUCLEOTIDE SEQUENCE [LARGE SCALE GENOMIC DNA]</scope>
    <source>
        <strain evidence="2 3">CCH</strain>
    </source>
</reference>
<dbReference type="Gene3D" id="3.40.250.10">
    <property type="entry name" value="Rhodanese-like domain"/>
    <property type="match status" value="1"/>
</dbReference>
<protein>
    <recommendedName>
        <fullName evidence="1">Rhodanese domain-containing protein</fullName>
    </recommendedName>
</protein>
<evidence type="ECO:0000313" key="2">
    <source>
        <dbReference type="EMBL" id="QEH61566.1"/>
    </source>
</evidence>
<dbReference type="Pfam" id="PF00581">
    <property type="entry name" value="Rhodanese"/>
    <property type="match status" value="1"/>
</dbReference>
<dbReference type="InterPro" id="IPR036873">
    <property type="entry name" value="Rhodanese-like_dom_sf"/>
</dbReference>
<name>A0A5B9Y4G0_9MOLU</name>
<gene>
    <name evidence="2" type="ORF">SCHIN_v1c03690</name>
</gene>
<dbReference type="InterPro" id="IPR050229">
    <property type="entry name" value="GlpE_sulfurtransferase"/>
</dbReference>
<accession>A0A5B9Y4G0</accession>
<dbReference type="SUPFAM" id="SSF52821">
    <property type="entry name" value="Rhodanese/Cell cycle control phosphatase"/>
    <property type="match status" value="1"/>
</dbReference>
<dbReference type="SMART" id="SM00450">
    <property type="entry name" value="RHOD"/>
    <property type="match status" value="1"/>
</dbReference>
<dbReference type="EMBL" id="CP043026">
    <property type="protein sequence ID" value="QEH61566.1"/>
    <property type="molecule type" value="Genomic_DNA"/>
</dbReference>
<dbReference type="KEGG" id="schi:SCHIN_v1c03690"/>
<proteinExistence type="predicted"/>
<dbReference type="PANTHER" id="PTHR43031">
    <property type="entry name" value="FAD-DEPENDENT OXIDOREDUCTASE"/>
    <property type="match status" value="1"/>
</dbReference>